<name>A0A2T0SRE4_9BACT</name>
<keyword evidence="2" id="KW-1185">Reference proteome</keyword>
<sequence>MSAVSKGRLLFNIDQLPGFVSQYSDNKAGSEVTN</sequence>
<proteinExistence type="predicted"/>
<organism evidence="1 2">
    <name type="scientific">Spirosoma oryzae</name>
    <dbReference type="NCBI Taxonomy" id="1469603"/>
    <lineage>
        <taxon>Bacteria</taxon>
        <taxon>Pseudomonadati</taxon>
        <taxon>Bacteroidota</taxon>
        <taxon>Cytophagia</taxon>
        <taxon>Cytophagales</taxon>
        <taxon>Cytophagaceae</taxon>
        <taxon>Spirosoma</taxon>
    </lineage>
</organism>
<evidence type="ECO:0000313" key="1">
    <source>
        <dbReference type="EMBL" id="PRY35976.1"/>
    </source>
</evidence>
<reference evidence="1 2" key="1">
    <citation type="submission" date="2018-03" db="EMBL/GenBank/DDBJ databases">
        <title>Genomic Encyclopedia of Archaeal and Bacterial Type Strains, Phase II (KMG-II): from individual species to whole genera.</title>
        <authorList>
            <person name="Goeker M."/>
        </authorList>
    </citation>
    <scope>NUCLEOTIDE SEQUENCE [LARGE SCALE GENOMIC DNA]</scope>
    <source>
        <strain evidence="1 2">DSM 28354</strain>
    </source>
</reference>
<evidence type="ECO:0000313" key="2">
    <source>
        <dbReference type="Proteomes" id="UP000238375"/>
    </source>
</evidence>
<dbReference type="Proteomes" id="UP000238375">
    <property type="component" value="Unassembled WGS sequence"/>
</dbReference>
<comment type="caution">
    <text evidence="1">The sequence shown here is derived from an EMBL/GenBank/DDBJ whole genome shotgun (WGS) entry which is preliminary data.</text>
</comment>
<dbReference type="EMBL" id="PVTE01000013">
    <property type="protein sequence ID" value="PRY35976.1"/>
    <property type="molecule type" value="Genomic_DNA"/>
</dbReference>
<protein>
    <submittedName>
        <fullName evidence="1">Uncharacterized protein</fullName>
    </submittedName>
</protein>
<accession>A0A2T0SRE4</accession>
<dbReference type="AlphaFoldDB" id="A0A2T0SRE4"/>
<gene>
    <name evidence="1" type="ORF">CLV58_113107</name>
</gene>